<dbReference type="EMBL" id="SOPW01000024">
    <property type="protein sequence ID" value="TFB13585.1"/>
    <property type="molecule type" value="Genomic_DNA"/>
</dbReference>
<keyword evidence="2" id="KW-1185">Reference proteome</keyword>
<comment type="caution">
    <text evidence="1">The sequence shown here is derived from an EMBL/GenBank/DDBJ whole genome shotgun (WGS) entry which is preliminary data.</text>
</comment>
<proteinExistence type="predicted"/>
<evidence type="ECO:0000313" key="1">
    <source>
        <dbReference type="EMBL" id="TFB13585.1"/>
    </source>
</evidence>
<dbReference type="RefSeq" id="WP_134341453.1">
    <property type="nucleotide sequence ID" value="NZ_SOPW01000024.1"/>
</dbReference>
<organism evidence="1 2">
    <name type="scientific">Filobacillus milosensis</name>
    <dbReference type="NCBI Taxonomy" id="94137"/>
    <lineage>
        <taxon>Bacteria</taxon>
        <taxon>Bacillati</taxon>
        <taxon>Bacillota</taxon>
        <taxon>Bacilli</taxon>
        <taxon>Bacillales</taxon>
        <taxon>Bacillaceae</taxon>
        <taxon>Filobacillus</taxon>
    </lineage>
</organism>
<gene>
    <name evidence="1" type="ORF">E3U55_15815</name>
</gene>
<accession>A0A4Y8IEL8</accession>
<dbReference type="AlphaFoldDB" id="A0A4Y8IEL8"/>
<reference evidence="1 2" key="1">
    <citation type="submission" date="2019-03" db="EMBL/GenBank/DDBJ databases">
        <authorList>
            <person name="He R.-H."/>
        </authorList>
    </citation>
    <scope>NUCLEOTIDE SEQUENCE [LARGE SCALE GENOMIC DNA]</scope>
    <source>
        <strain evidence="2">SH 714</strain>
    </source>
</reference>
<sequence length="274" mass="33779">MLTLEEYVAKRKKEDGLNEFDMDSRLENLRICNNYVFEFFNQYLESIDVDERTVLNDERLRKYKNQLNNFSPEIQDWLVNIYDEYEQHLNKSIINFLKKDELFFLYHTEYEFRSLSYDCYADLIKRSPFIKGNAENIFKFIKEYHLLESQRIMDLSSVFITEEVNNWVEKTWMKYKVSLVAFAFDWIIRFYDNEDLWPAKHKSKNKEDYIEYEYDIKQKSNLFNMNYFYRRVSSKPFLKGKKQYLEILLMYFWVNEISGDEEGYWDEYVTKVLK</sequence>
<dbReference type="Proteomes" id="UP000297975">
    <property type="component" value="Unassembled WGS sequence"/>
</dbReference>
<evidence type="ECO:0000313" key="2">
    <source>
        <dbReference type="Proteomes" id="UP000297975"/>
    </source>
</evidence>
<protein>
    <submittedName>
        <fullName evidence="1">Uncharacterized protein</fullName>
    </submittedName>
</protein>
<name>A0A4Y8IEL8_9BACI</name>
<dbReference type="OrthoDB" id="9554296at2"/>